<dbReference type="AlphaFoldDB" id="A0A6G0VVK8"/>
<comment type="caution">
    <text evidence="1">The sequence shown here is derived from an EMBL/GenBank/DDBJ whole genome shotgun (WGS) entry which is preliminary data.</text>
</comment>
<reference evidence="1 2" key="1">
    <citation type="submission" date="2019-08" db="EMBL/GenBank/DDBJ databases">
        <title>Whole genome of Aphis craccivora.</title>
        <authorList>
            <person name="Voronova N.V."/>
            <person name="Shulinski R.S."/>
            <person name="Bandarenka Y.V."/>
            <person name="Zhorov D.G."/>
            <person name="Warner D."/>
        </authorList>
    </citation>
    <scope>NUCLEOTIDE SEQUENCE [LARGE SCALE GENOMIC DNA]</scope>
    <source>
        <strain evidence="1">180601</strain>
        <tissue evidence="1">Whole Body</tissue>
    </source>
</reference>
<proteinExistence type="predicted"/>
<keyword evidence="2" id="KW-1185">Reference proteome</keyword>
<keyword evidence="1" id="KW-0548">Nucleotidyltransferase</keyword>
<protein>
    <submittedName>
        <fullName evidence="1">Putative RNA-directed DNA polymerase</fullName>
    </submittedName>
</protein>
<organism evidence="1 2">
    <name type="scientific">Aphis craccivora</name>
    <name type="common">Cowpea aphid</name>
    <dbReference type="NCBI Taxonomy" id="307492"/>
    <lineage>
        <taxon>Eukaryota</taxon>
        <taxon>Metazoa</taxon>
        <taxon>Ecdysozoa</taxon>
        <taxon>Arthropoda</taxon>
        <taxon>Hexapoda</taxon>
        <taxon>Insecta</taxon>
        <taxon>Pterygota</taxon>
        <taxon>Neoptera</taxon>
        <taxon>Paraneoptera</taxon>
        <taxon>Hemiptera</taxon>
        <taxon>Sternorrhyncha</taxon>
        <taxon>Aphidomorpha</taxon>
        <taxon>Aphidoidea</taxon>
        <taxon>Aphididae</taxon>
        <taxon>Aphidini</taxon>
        <taxon>Aphis</taxon>
        <taxon>Aphis</taxon>
    </lineage>
</organism>
<name>A0A6G0VVK8_APHCR</name>
<keyword evidence="1" id="KW-0808">Transferase</keyword>
<dbReference type="Proteomes" id="UP000478052">
    <property type="component" value="Unassembled WGS sequence"/>
</dbReference>
<keyword evidence="1" id="KW-0695">RNA-directed DNA polymerase</keyword>
<gene>
    <name evidence="1" type="ORF">FWK35_00029533</name>
</gene>
<sequence length="36" mass="4352">MAPLISNNQHSFRPKMSISTNILLFQEKILYYINYY</sequence>
<dbReference type="EMBL" id="VUJU01011390">
    <property type="protein sequence ID" value="KAF0711137.1"/>
    <property type="molecule type" value="Genomic_DNA"/>
</dbReference>
<accession>A0A6G0VVK8</accession>
<dbReference type="GO" id="GO:0003964">
    <property type="term" value="F:RNA-directed DNA polymerase activity"/>
    <property type="evidence" value="ECO:0007669"/>
    <property type="project" value="UniProtKB-KW"/>
</dbReference>
<evidence type="ECO:0000313" key="1">
    <source>
        <dbReference type="EMBL" id="KAF0711137.1"/>
    </source>
</evidence>
<evidence type="ECO:0000313" key="2">
    <source>
        <dbReference type="Proteomes" id="UP000478052"/>
    </source>
</evidence>